<dbReference type="RefSeq" id="WP_114461243.1">
    <property type="nucleotide sequence ID" value="NZ_QPIW01000008.1"/>
</dbReference>
<gene>
    <name evidence="1" type="ORF">DVG78_11565</name>
</gene>
<name>A0A369IEH2_9BACT</name>
<reference evidence="1 2" key="1">
    <citation type="submission" date="2018-07" db="EMBL/GenBank/DDBJ databases">
        <title>Genome analysis of Runella aurantiaca.</title>
        <authorList>
            <person name="Yang X."/>
        </authorList>
    </citation>
    <scope>NUCLEOTIDE SEQUENCE [LARGE SCALE GENOMIC DNA]</scope>
    <source>
        <strain evidence="1 2">YX9</strain>
    </source>
</reference>
<evidence type="ECO:0000313" key="1">
    <source>
        <dbReference type="EMBL" id="RDB05634.1"/>
    </source>
</evidence>
<dbReference type="EMBL" id="QPIW01000008">
    <property type="protein sequence ID" value="RDB05634.1"/>
    <property type="molecule type" value="Genomic_DNA"/>
</dbReference>
<protein>
    <submittedName>
        <fullName evidence="1">Uncharacterized protein</fullName>
    </submittedName>
</protein>
<dbReference type="Proteomes" id="UP000253141">
    <property type="component" value="Unassembled WGS sequence"/>
</dbReference>
<evidence type="ECO:0000313" key="2">
    <source>
        <dbReference type="Proteomes" id="UP000253141"/>
    </source>
</evidence>
<keyword evidence="2" id="KW-1185">Reference proteome</keyword>
<organism evidence="1 2">
    <name type="scientific">Runella aurantiaca</name>
    <dbReference type="NCBI Taxonomy" id="2282308"/>
    <lineage>
        <taxon>Bacteria</taxon>
        <taxon>Pseudomonadati</taxon>
        <taxon>Bacteroidota</taxon>
        <taxon>Cytophagia</taxon>
        <taxon>Cytophagales</taxon>
        <taxon>Spirosomataceae</taxon>
        <taxon>Runella</taxon>
    </lineage>
</organism>
<sequence length="176" mass="20630">MNTTIKLLIAILLLLLAITVGQTQTKSELTQAKNKKFSQTQRDSIIVEYETLMKIARKYGVEKNFSWEPKDPKANPKNFKKPDKVVLRISLEQFEAGMKQLAFNEKRSEILNQFYFKDYPNLSTVKAYIALKREYIKKYPEYLKDEAAFQEARIQEEEKNADKIILNTKNFQKVNP</sequence>
<proteinExistence type="predicted"/>
<dbReference type="AlphaFoldDB" id="A0A369IEH2"/>
<accession>A0A369IEH2</accession>
<comment type="caution">
    <text evidence="1">The sequence shown here is derived from an EMBL/GenBank/DDBJ whole genome shotgun (WGS) entry which is preliminary data.</text>
</comment>